<dbReference type="UniPathway" id="UPA00958"/>
<keyword evidence="1" id="KW-0448">Lipopolysaccharide biosynthesis</keyword>
<keyword evidence="1 3" id="KW-0808">Transferase</keyword>
<comment type="catalytic activity">
    <reaction evidence="1">
        <text>lipid IVA (E. coli) + CMP-3-deoxy-beta-D-manno-octulosonate = alpha-Kdo-(2-&gt;6)-lipid IVA (E. coli) + CMP + H(+)</text>
        <dbReference type="Rhea" id="RHEA:28066"/>
        <dbReference type="ChEBI" id="CHEBI:15378"/>
        <dbReference type="ChEBI" id="CHEBI:58603"/>
        <dbReference type="ChEBI" id="CHEBI:60364"/>
        <dbReference type="ChEBI" id="CHEBI:60377"/>
        <dbReference type="ChEBI" id="CHEBI:85987"/>
        <dbReference type="EC" id="2.4.99.12"/>
    </reaction>
</comment>
<comment type="subcellular location">
    <subcellularLocation>
        <location evidence="1">Cell membrane</location>
    </subcellularLocation>
</comment>
<dbReference type="Proteomes" id="UP000233742">
    <property type="component" value="Chromosome"/>
</dbReference>
<evidence type="ECO:0000313" key="3">
    <source>
        <dbReference type="EMBL" id="AUH32858.1"/>
    </source>
</evidence>
<dbReference type="PANTHER" id="PTHR42755">
    <property type="entry name" value="3-DEOXY-MANNO-OCTULOSONATE CYTIDYLYLTRANSFERASE"/>
    <property type="match status" value="1"/>
</dbReference>
<proteinExistence type="inferred from homology"/>
<comment type="similarity">
    <text evidence="1">Belongs to the glycosyltransferase group 1 family.</text>
</comment>
<dbReference type="InterPro" id="IPR039901">
    <property type="entry name" value="Kdotransferase"/>
</dbReference>
<dbReference type="Pfam" id="PF04413">
    <property type="entry name" value="Glycos_transf_N"/>
    <property type="match status" value="1"/>
</dbReference>
<evidence type="ECO:0000313" key="4">
    <source>
        <dbReference type="Proteomes" id="UP000233742"/>
    </source>
</evidence>
<sequence>MASSSLGSLGLWLELRRKRGGRLHNLRLPPGDGPLLILRATPEARIAAGQVLEVLTHAVPALRVLTLGDGGMPDVSDDPTAAPQLLAEAQAQTILLLGDELPVALIHAAQEAGTPVILGQSMIREKRAWGLDRTVQARLLAVPDVICVTDAASREAALGLGIAADRVRMTGPVTEIREPLPGFEAERAILAKMMRGRHVWLATAVPSAEEEAVFQAHLAALRHSHRALLIINPADPAQANDMADRFEAGGLVVARRSADEEPTDEVQVQFADDPQELGLWYRLAPLCFMGGTLSGDDDAARHPFEPAALGAAIIHGPNSARHQTEWQQLSGASASRQVRDADELANAVTQLSQPQQVATLAANAWAVSTGGAGVALDIARPVAERLKRVPA</sequence>
<organism evidence="3 4">
    <name type="scientific">Paracoccus tegillarcae</name>
    <dbReference type="NCBI Taxonomy" id="1529068"/>
    <lineage>
        <taxon>Bacteria</taxon>
        <taxon>Pseudomonadati</taxon>
        <taxon>Pseudomonadota</taxon>
        <taxon>Alphaproteobacteria</taxon>
        <taxon>Rhodobacterales</taxon>
        <taxon>Paracoccaceae</taxon>
        <taxon>Paracoccus</taxon>
    </lineage>
</organism>
<dbReference type="GO" id="GO:0043842">
    <property type="term" value="F:Kdo transferase activity"/>
    <property type="evidence" value="ECO:0007669"/>
    <property type="project" value="UniProtKB-EC"/>
</dbReference>
<dbReference type="EMBL" id="CP025408">
    <property type="protein sequence ID" value="AUH32858.1"/>
    <property type="molecule type" value="Genomic_DNA"/>
</dbReference>
<comment type="pathway">
    <text evidence="1">Bacterial outer membrane biogenesis; LPS core biosynthesis.</text>
</comment>
<comment type="function">
    <text evidence="1">Involved in lipopolysaccharide (LPS) biosynthesis. Catalyzes the transfer of 3-deoxy-D-manno-octulosonate (Kdo) residue(s) from CMP-Kdo to lipid IV(A), the tetraacyldisaccharide-1,4'-bisphosphate precursor of lipid A.</text>
</comment>
<keyword evidence="4" id="KW-1185">Reference proteome</keyword>
<name>A0A2K9ED38_9RHOB</name>
<dbReference type="AlphaFoldDB" id="A0A2K9ED38"/>
<evidence type="ECO:0000256" key="1">
    <source>
        <dbReference type="RuleBase" id="RU365103"/>
    </source>
</evidence>
<reference evidence="3 4" key="1">
    <citation type="submission" date="2017-12" db="EMBL/GenBank/DDBJ databases">
        <authorList>
            <person name="Hurst M.R.H."/>
        </authorList>
    </citation>
    <scope>NUCLEOTIDE SEQUENCE [LARGE SCALE GENOMIC DNA]</scope>
    <source>
        <strain evidence="3 4">BM15</strain>
    </source>
</reference>
<feature type="domain" description="3-deoxy-D-manno-octulosonic-acid transferase N-terminal" evidence="2">
    <location>
        <begin position="77"/>
        <end position="172"/>
    </location>
</feature>
<dbReference type="Gene3D" id="3.40.50.2000">
    <property type="entry name" value="Glycogen Phosphorylase B"/>
    <property type="match status" value="1"/>
</dbReference>
<dbReference type="EC" id="2.4.99.12" evidence="1"/>
<evidence type="ECO:0000259" key="2">
    <source>
        <dbReference type="Pfam" id="PF04413"/>
    </source>
</evidence>
<dbReference type="KEGG" id="paro:CUV01_05175"/>
<keyword evidence="1" id="KW-1003">Cell membrane</keyword>
<keyword evidence="1" id="KW-0472">Membrane</keyword>
<dbReference type="OrthoDB" id="9789797at2"/>
<dbReference type="PANTHER" id="PTHR42755:SF1">
    <property type="entry name" value="3-DEOXY-D-MANNO-OCTULOSONIC ACID TRANSFERASE, MITOCHONDRIAL-RELATED"/>
    <property type="match status" value="1"/>
</dbReference>
<dbReference type="GO" id="GO:0009245">
    <property type="term" value="P:lipid A biosynthetic process"/>
    <property type="evidence" value="ECO:0007669"/>
    <property type="project" value="TreeGrafter"/>
</dbReference>
<gene>
    <name evidence="3" type="ORF">CUV01_05175</name>
</gene>
<protein>
    <recommendedName>
        <fullName evidence="1">3-deoxy-D-manno-octulosonic acid transferase</fullName>
        <shortName evidence="1">Kdo transferase</shortName>
        <ecNumber evidence="1">2.4.99.12</ecNumber>
    </recommendedName>
    <alternativeName>
        <fullName evidence="1">Lipid IV(A) 3-deoxy-D-manno-octulosonic acid transferase</fullName>
    </alternativeName>
</protein>
<dbReference type="GO" id="GO:0005886">
    <property type="term" value="C:plasma membrane"/>
    <property type="evidence" value="ECO:0007669"/>
    <property type="project" value="UniProtKB-SubCell"/>
</dbReference>
<dbReference type="RefSeq" id="WP_101459532.1">
    <property type="nucleotide sequence ID" value="NZ_CP025408.1"/>
</dbReference>
<dbReference type="GO" id="GO:0009244">
    <property type="term" value="P:lipopolysaccharide core region biosynthetic process"/>
    <property type="evidence" value="ECO:0007669"/>
    <property type="project" value="UniProtKB-UniRule"/>
</dbReference>
<accession>A0A2K9ED38</accession>
<dbReference type="InterPro" id="IPR007507">
    <property type="entry name" value="Glycos_transf_N"/>
</dbReference>